<accession>A0A2U3MXA7</accession>
<feature type="domain" description="Tle cognate immunity protein 4 N-terminal" evidence="3">
    <location>
        <begin position="39"/>
        <end position="156"/>
    </location>
</feature>
<sequence length="352" mass="40381">MKLIKSIVLCLFTTLSFSACSNVEKQKEGINVIDFKKPKKVCFGRIEVTVPQETEVEYSNFNYNGSDLEVDESIKTYEAYKKLINDKIQSLKSEPHETEGTLLKNEMTGPVQQQGRSVSHIIVYRSTKYTVEAYEIYGYLYLRPGKMLILKSGASNDLLDEAITEIRHNLKSIKIRSGKGEEQAGLCWKEFFILDDMSKNIPFTGGYLHFSFPSYPRVRIDISHRVRLESDVALIELMRKNKNELPAIVKARMKIENLREHKKIINGLAGEEVLNHMSQRGHFERGFEDGAWQYLGDLDNDNDPYIKLDFESAELVHDDEPLISTISQKNALQLYDFILNSLQISPNNKKGK</sequence>
<name>A0A2U3MXA7_9GAMM</name>
<evidence type="ECO:0000256" key="1">
    <source>
        <dbReference type="SAM" id="SignalP"/>
    </source>
</evidence>
<proteinExistence type="predicted"/>
<feature type="signal peptide" evidence="1">
    <location>
        <begin position="1"/>
        <end position="21"/>
    </location>
</feature>
<dbReference type="InParanoid" id="A0A2U3MXA7"/>
<gene>
    <name evidence="4" type="ORF">KPC_1171</name>
</gene>
<dbReference type="AlphaFoldDB" id="A0A2U3MXA7"/>
<dbReference type="RefSeq" id="WP_121973510.1">
    <property type="nucleotide sequence ID" value="NZ_OOGT01000037.1"/>
</dbReference>
<dbReference type="PROSITE" id="PS51257">
    <property type="entry name" value="PROKAR_LIPOPROTEIN"/>
    <property type="match status" value="1"/>
</dbReference>
<evidence type="ECO:0000313" key="4">
    <source>
        <dbReference type="EMBL" id="SPL69993.1"/>
    </source>
</evidence>
<dbReference type="Pfam" id="PF18426">
    <property type="entry name" value="Tli4_C"/>
    <property type="match status" value="1"/>
</dbReference>
<evidence type="ECO:0000259" key="2">
    <source>
        <dbReference type="Pfam" id="PF18426"/>
    </source>
</evidence>
<keyword evidence="5" id="KW-1185">Reference proteome</keyword>
<keyword evidence="1" id="KW-0732">Signal</keyword>
<organism evidence="4 5">
    <name type="scientific">Acinetobacter stercoris</name>
    <dbReference type="NCBI Taxonomy" id="2126983"/>
    <lineage>
        <taxon>Bacteria</taxon>
        <taxon>Pseudomonadati</taxon>
        <taxon>Pseudomonadota</taxon>
        <taxon>Gammaproteobacteria</taxon>
        <taxon>Moraxellales</taxon>
        <taxon>Moraxellaceae</taxon>
        <taxon>Acinetobacter</taxon>
    </lineage>
</organism>
<dbReference type="InterPro" id="IPR041290">
    <property type="entry name" value="Tli4_C"/>
</dbReference>
<dbReference type="InterPro" id="IPR040761">
    <property type="entry name" value="Tli4_N"/>
</dbReference>
<feature type="domain" description="Tle cognate immunity protein 4 C-terminal" evidence="2">
    <location>
        <begin position="183"/>
        <end position="347"/>
    </location>
</feature>
<dbReference type="Pfam" id="PF18443">
    <property type="entry name" value="Tli4_N"/>
    <property type="match status" value="1"/>
</dbReference>
<evidence type="ECO:0008006" key="6">
    <source>
        <dbReference type="Google" id="ProtNLM"/>
    </source>
</evidence>
<feature type="chain" id="PRO_5015515014" description="Tle cognate immunity protein 4 C-terminal domain-containing protein" evidence="1">
    <location>
        <begin position="22"/>
        <end position="352"/>
    </location>
</feature>
<evidence type="ECO:0000259" key="3">
    <source>
        <dbReference type="Pfam" id="PF18443"/>
    </source>
</evidence>
<dbReference type="OrthoDB" id="6687785at2"/>
<dbReference type="EMBL" id="OOGT01000037">
    <property type="protein sequence ID" value="SPL69993.1"/>
    <property type="molecule type" value="Genomic_DNA"/>
</dbReference>
<dbReference type="Proteomes" id="UP000245974">
    <property type="component" value="Unassembled WGS sequence"/>
</dbReference>
<protein>
    <recommendedName>
        <fullName evidence="6">Tle cognate immunity protein 4 C-terminal domain-containing protein</fullName>
    </recommendedName>
</protein>
<evidence type="ECO:0000313" key="5">
    <source>
        <dbReference type="Proteomes" id="UP000245974"/>
    </source>
</evidence>
<reference evidence="5" key="1">
    <citation type="submission" date="2018-03" db="EMBL/GenBank/DDBJ databases">
        <authorList>
            <person name="Blom J."/>
        </authorList>
    </citation>
    <scope>NUCLEOTIDE SEQUENCE [LARGE SCALE GENOMIC DNA]</scope>
    <source>
        <strain evidence="5">KPC-SM-21</strain>
    </source>
</reference>